<dbReference type="AlphaFoldDB" id="A0A2N9ESR0"/>
<evidence type="ECO:0000313" key="12">
    <source>
        <dbReference type="EMBL" id="SPC77872.1"/>
    </source>
</evidence>
<keyword evidence="7" id="KW-1133">Transmembrane helix</keyword>
<dbReference type="Gene3D" id="1.10.630.10">
    <property type="entry name" value="Cytochrome P450"/>
    <property type="match status" value="1"/>
</dbReference>
<evidence type="ECO:0000256" key="8">
    <source>
        <dbReference type="ARBA" id="ARBA00023002"/>
    </source>
</evidence>
<dbReference type="PANTHER" id="PTHR47953:SF19">
    <property type="entry name" value="OS06G0641600 PROTEIN"/>
    <property type="match status" value="1"/>
</dbReference>
<name>A0A2N9ESR0_FAGSY</name>
<dbReference type="EMBL" id="OIVN01000299">
    <property type="protein sequence ID" value="SPC77872.1"/>
    <property type="molecule type" value="Genomic_DNA"/>
</dbReference>
<gene>
    <name evidence="12" type="ORF">FSB_LOCUS5754</name>
</gene>
<evidence type="ECO:0000256" key="3">
    <source>
        <dbReference type="ARBA" id="ARBA00010617"/>
    </source>
</evidence>
<evidence type="ECO:0000256" key="11">
    <source>
        <dbReference type="ARBA" id="ARBA00023136"/>
    </source>
</evidence>
<evidence type="ECO:0000256" key="1">
    <source>
        <dbReference type="ARBA" id="ARBA00001971"/>
    </source>
</evidence>
<evidence type="ECO:0000256" key="7">
    <source>
        <dbReference type="ARBA" id="ARBA00022989"/>
    </source>
</evidence>
<protein>
    <recommendedName>
        <fullName evidence="13">Cytochrome P450</fullName>
    </recommendedName>
</protein>
<keyword evidence="10" id="KW-0503">Monooxygenase</keyword>
<dbReference type="InterPro" id="IPR052306">
    <property type="entry name" value="CYP450_71D"/>
</dbReference>
<keyword evidence="11" id="KW-0472">Membrane</keyword>
<evidence type="ECO:0000256" key="4">
    <source>
        <dbReference type="ARBA" id="ARBA00022617"/>
    </source>
</evidence>
<reference evidence="12" key="1">
    <citation type="submission" date="2018-02" db="EMBL/GenBank/DDBJ databases">
        <authorList>
            <person name="Cohen D.B."/>
            <person name="Kent A.D."/>
        </authorList>
    </citation>
    <scope>NUCLEOTIDE SEQUENCE</scope>
</reference>
<dbReference type="GO" id="GO:0020037">
    <property type="term" value="F:heme binding"/>
    <property type="evidence" value="ECO:0007669"/>
    <property type="project" value="InterPro"/>
</dbReference>
<accession>A0A2N9ESR0</accession>
<evidence type="ECO:0000256" key="10">
    <source>
        <dbReference type="ARBA" id="ARBA00023033"/>
    </source>
</evidence>
<dbReference type="GO" id="GO:0016705">
    <property type="term" value="F:oxidoreductase activity, acting on paired donors, with incorporation or reduction of molecular oxygen"/>
    <property type="evidence" value="ECO:0007669"/>
    <property type="project" value="InterPro"/>
</dbReference>
<evidence type="ECO:0000256" key="2">
    <source>
        <dbReference type="ARBA" id="ARBA00004167"/>
    </source>
</evidence>
<sequence>MQLQLGEVLAIVISSPKVAKEVLKTHDAAFANRRVVLAIEVMCYDNLSIVFAPYGDYRRQMRKICVTELLSPKCVQSFRTIREEEVWNFIGSISLSEAEGLNPINLSEKISSLTYGFDLPDLFPSLKFLSFLTGTKQALLKMHRKTDKILDDIINDHKKKRSSNSTSRCEESNHNDIVDVLLKLQETGELEFNVTSNHIKAVTLEIFAAASETSATVMEWAMSELLRNPRVMEKAQAEVRQVLEGQREILMSALFPRESREKCEINGYEIPNNTKVIINAWAIGRDTEYWIDADCFRPERFQGSLIDYKGSNFEFIPFGSGRRISPGISFAIANIELVLSQLLYHFNWKLPNEIKPEELDMSETYGLSCRRRNDLYLIATPWTPLLHERL</sequence>
<keyword evidence="5" id="KW-0812">Transmembrane</keyword>
<dbReference type="CDD" id="cd11072">
    <property type="entry name" value="CYP71-like"/>
    <property type="match status" value="1"/>
</dbReference>
<dbReference type="PANTHER" id="PTHR47953">
    <property type="entry name" value="OS08G0105600 PROTEIN"/>
    <property type="match status" value="1"/>
</dbReference>
<comment type="subcellular location">
    <subcellularLocation>
        <location evidence="2">Membrane</location>
        <topology evidence="2">Single-pass membrane protein</topology>
    </subcellularLocation>
</comment>
<evidence type="ECO:0000256" key="6">
    <source>
        <dbReference type="ARBA" id="ARBA00022723"/>
    </source>
</evidence>
<evidence type="ECO:0000256" key="9">
    <source>
        <dbReference type="ARBA" id="ARBA00023004"/>
    </source>
</evidence>
<dbReference type="SUPFAM" id="SSF48264">
    <property type="entry name" value="Cytochrome P450"/>
    <property type="match status" value="1"/>
</dbReference>
<keyword evidence="6" id="KW-0479">Metal-binding</keyword>
<keyword evidence="4" id="KW-0349">Heme</keyword>
<dbReference type="GO" id="GO:0004497">
    <property type="term" value="F:monooxygenase activity"/>
    <property type="evidence" value="ECO:0007669"/>
    <property type="project" value="UniProtKB-KW"/>
</dbReference>
<dbReference type="InterPro" id="IPR036396">
    <property type="entry name" value="Cyt_P450_sf"/>
</dbReference>
<proteinExistence type="inferred from homology"/>
<dbReference type="GO" id="GO:0016020">
    <property type="term" value="C:membrane"/>
    <property type="evidence" value="ECO:0007669"/>
    <property type="project" value="UniProtKB-SubCell"/>
</dbReference>
<dbReference type="GO" id="GO:0005506">
    <property type="term" value="F:iron ion binding"/>
    <property type="evidence" value="ECO:0007669"/>
    <property type="project" value="InterPro"/>
</dbReference>
<keyword evidence="9" id="KW-0408">Iron</keyword>
<comment type="cofactor">
    <cofactor evidence="1">
        <name>heme</name>
        <dbReference type="ChEBI" id="CHEBI:30413"/>
    </cofactor>
</comment>
<comment type="similarity">
    <text evidence="3">Belongs to the cytochrome P450 family.</text>
</comment>
<dbReference type="InterPro" id="IPR001128">
    <property type="entry name" value="Cyt_P450"/>
</dbReference>
<dbReference type="InterPro" id="IPR002401">
    <property type="entry name" value="Cyt_P450_E_grp-I"/>
</dbReference>
<dbReference type="PRINTS" id="PR00463">
    <property type="entry name" value="EP450I"/>
</dbReference>
<organism evidence="12">
    <name type="scientific">Fagus sylvatica</name>
    <name type="common">Beechnut</name>
    <dbReference type="NCBI Taxonomy" id="28930"/>
    <lineage>
        <taxon>Eukaryota</taxon>
        <taxon>Viridiplantae</taxon>
        <taxon>Streptophyta</taxon>
        <taxon>Embryophyta</taxon>
        <taxon>Tracheophyta</taxon>
        <taxon>Spermatophyta</taxon>
        <taxon>Magnoliopsida</taxon>
        <taxon>eudicotyledons</taxon>
        <taxon>Gunneridae</taxon>
        <taxon>Pentapetalae</taxon>
        <taxon>rosids</taxon>
        <taxon>fabids</taxon>
        <taxon>Fagales</taxon>
        <taxon>Fagaceae</taxon>
        <taxon>Fagus</taxon>
    </lineage>
</organism>
<dbReference type="Pfam" id="PF00067">
    <property type="entry name" value="p450"/>
    <property type="match status" value="3"/>
</dbReference>
<evidence type="ECO:0000256" key="5">
    <source>
        <dbReference type="ARBA" id="ARBA00022692"/>
    </source>
</evidence>
<evidence type="ECO:0008006" key="13">
    <source>
        <dbReference type="Google" id="ProtNLM"/>
    </source>
</evidence>
<keyword evidence="8" id="KW-0560">Oxidoreductase</keyword>